<sequence>MDTGFSARQLYSACRLEATHYFPDDGSHCCDLKGTGFIVGFPTGDDRMGLVTNRHIADAVFYNEVDNRGSKIQSIKIQWWQSTQLRCEYVIANPEPLYHPDPLLDVAVIPVASKPGEFLEATGEIYGDMAKFMAENSPTEITLNHAIGWEMLVECERLWPRIQPGDFVVFPGYPQWYDQLQIRPVMRSGLIASDPQTDYRSDKGAPTKEDSSHQVLFDAFSTAGNSGSPVYVAQRGMKMLLPTGDGKTAAQMISSDYHQSFLIGINASHFNDTGIPRRNEHAGLSRMHKLSVIMDILRANQAPHGPDSRKMSLTIPIPDAAKPKAAAAVREQSIMALRREGKSQKAIAAEVGCSTSTVSRVIKKHSQVSSSDDS</sequence>
<dbReference type="Proteomes" id="UP001206639">
    <property type="component" value="Unassembled WGS sequence"/>
</dbReference>
<protein>
    <submittedName>
        <fullName evidence="2">Helix-turn-helix domain-containing protein</fullName>
    </submittedName>
</protein>
<dbReference type="InterPro" id="IPR009003">
    <property type="entry name" value="Peptidase_S1_PA"/>
</dbReference>
<keyword evidence="3" id="KW-1185">Reference proteome</keyword>
<organism evidence="2 3">
    <name type="scientific">Mycobacterium deserti</name>
    <dbReference type="NCBI Taxonomy" id="2978347"/>
    <lineage>
        <taxon>Bacteria</taxon>
        <taxon>Bacillati</taxon>
        <taxon>Actinomycetota</taxon>
        <taxon>Actinomycetes</taxon>
        <taxon>Mycobacteriales</taxon>
        <taxon>Mycobacteriaceae</taxon>
        <taxon>Mycobacterium</taxon>
    </lineage>
</organism>
<dbReference type="SUPFAM" id="SSF50494">
    <property type="entry name" value="Trypsin-like serine proteases"/>
    <property type="match status" value="1"/>
</dbReference>
<dbReference type="RefSeq" id="WP_260995064.1">
    <property type="nucleotide sequence ID" value="NZ_JAODWD010000005.1"/>
</dbReference>
<comment type="caution">
    <text evidence="2">The sequence shown here is derived from an EMBL/GenBank/DDBJ whole genome shotgun (WGS) entry which is preliminary data.</text>
</comment>
<evidence type="ECO:0000313" key="2">
    <source>
        <dbReference type="EMBL" id="MCT7661013.1"/>
    </source>
</evidence>
<dbReference type="Pfam" id="PF13936">
    <property type="entry name" value="HTH_38"/>
    <property type="match status" value="1"/>
</dbReference>
<dbReference type="InterPro" id="IPR036388">
    <property type="entry name" value="WH-like_DNA-bd_sf"/>
</dbReference>
<reference evidence="3" key="1">
    <citation type="submission" date="2023-07" db="EMBL/GenBank/DDBJ databases">
        <authorList>
            <person name="Deng Y."/>
            <person name="Zhang Y.-Q."/>
        </authorList>
    </citation>
    <scope>NUCLEOTIDE SEQUENCE [LARGE SCALE GENOMIC DNA]</scope>
    <source>
        <strain evidence="3">CPCC 205710</strain>
    </source>
</reference>
<dbReference type="Gene3D" id="1.10.10.10">
    <property type="entry name" value="Winged helix-like DNA-binding domain superfamily/Winged helix DNA-binding domain"/>
    <property type="match status" value="1"/>
</dbReference>
<feature type="domain" description="Transposase IS30-like HTH" evidence="1">
    <location>
        <begin position="334"/>
        <end position="365"/>
    </location>
</feature>
<dbReference type="EMBL" id="JAODWD010000005">
    <property type="protein sequence ID" value="MCT7661013.1"/>
    <property type="molecule type" value="Genomic_DNA"/>
</dbReference>
<evidence type="ECO:0000313" key="3">
    <source>
        <dbReference type="Proteomes" id="UP001206639"/>
    </source>
</evidence>
<proteinExistence type="predicted"/>
<evidence type="ECO:0000259" key="1">
    <source>
        <dbReference type="Pfam" id="PF13936"/>
    </source>
</evidence>
<name>A0ABT2MFF5_9MYCO</name>
<dbReference type="InterPro" id="IPR025246">
    <property type="entry name" value="IS30-like_HTH"/>
</dbReference>
<accession>A0ABT2MFF5</accession>
<gene>
    <name evidence="2" type="ORF">N4S67_21650</name>
</gene>